<dbReference type="AlphaFoldDB" id="B6GWE0"/>
<evidence type="ECO:0000313" key="3">
    <source>
        <dbReference type="EMBL" id="CAP79163.1"/>
    </source>
</evidence>
<feature type="region of interest" description="Disordered" evidence="2">
    <location>
        <begin position="1"/>
        <end position="21"/>
    </location>
</feature>
<dbReference type="HOGENOM" id="CLU_1256418_0_0_1"/>
<dbReference type="OMA" id="QRNRDTF"/>
<keyword evidence="4" id="KW-1185">Reference proteome</keyword>
<organism evidence="3 4">
    <name type="scientific">Penicillium rubens (strain ATCC 28089 / DSM 1075 / NRRL 1951 / Wisconsin 54-1255)</name>
    <name type="common">Penicillium chrysogenum</name>
    <dbReference type="NCBI Taxonomy" id="500485"/>
    <lineage>
        <taxon>Eukaryota</taxon>
        <taxon>Fungi</taxon>
        <taxon>Dikarya</taxon>
        <taxon>Ascomycota</taxon>
        <taxon>Pezizomycotina</taxon>
        <taxon>Eurotiomycetes</taxon>
        <taxon>Eurotiomycetidae</taxon>
        <taxon>Eurotiales</taxon>
        <taxon>Aspergillaceae</taxon>
        <taxon>Penicillium</taxon>
        <taxon>Penicillium chrysogenum species complex</taxon>
    </lineage>
</organism>
<feature type="compositionally biased region" description="Basic and acidic residues" evidence="2">
    <location>
        <begin position="187"/>
        <end position="201"/>
    </location>
</feature>
<proteinExistence type="predicted"/>
<reference evidence="3 4" key="1">
    <citation type="journal article" date="2008" name="Nat. Biotechnol.">
        <title>Genome sequencing and analysis of the filamentous fungus Penicillium chrysogenum.</title>
        <authorList>
            <person name="van den Berg M.A."/>
            <person name="Albang R."/>
            <person name="Albermann K."/>
            <person name="Badger J.H."/>
            <person name="Daran J.-M."/>
            <person name="Driessen A.J.M."/>
            <person name="Garcia-Estrada C."/>
            <person name="Fedorova N.D."/>
            <person name="Harris D.M."/>
            <person name="Heijne W.H.M."/>
            <person name="Joardar V.S."/>
            <person name="Kiel J.A.K.W."/>
            <person name="Kovalchuk A."/>
            <person name="Martin J.F."/>
            <person name="Nierman W.C."/>
            <person name="Nijland J.G."/>
            <person name="Pronk J.T."/>
            <person name="Roubos J.A."/>
            <person name="van der Klei I.J."/>
            <person name="van Peij N.N.M.E."/>
            <person name="Veenhuis M."/>
            <person name="von Doehren H."/>
            <person name="Wagner C."/>
            <person name="Wortman J.R."/>
            <person name="Bovenberg R.A.L."/>
        </authorList>
    </citation>
    <scope>NUCLEOTIDE SEQUENCE [LARGE SCALE GENOMIC DNA]</scope>
    <source>
        <strain evidence="4">ATCC 28089 / DSM 1075 / NRRL 1951 / Wisconsin 54-1255</strain>
    </source>
</reference>
<keyword evidence="1" id="KW-0175">Coiled coil</keyword>
<sequence>MTQKKSVTVSPNSMSTYQRNRDTFPSNVYTAEKKLSIEQWIEDTRKRIEGPTIALGLAMPEKHLGSLEERPGTDGLSGRVDKLVEIIAVLRDIFKEVVHRLGEKLEESKAQEKILEEKIASLQEQLSMRDSCQCNSFKGRLAMHERLLKVADQQINTQQELIKHLLEAQVSASQQLALVTQKLSQQSERDVQQPQVKEPEGQHSNTDAVSKSTDASDYVLISEDETIS</sequence>
<evidence type="ECO:0000313" key="4">
    <source>
        <dbReference type="Proteomes" id="UP000000724"/>
    </source>
</evidence>
<feature type="compositionally biased region" description="Polar residues" evidence="2">
    <location>
        <begin position="202"/>
        <end position="215"/>
    </location>
</feature>
<dbReference type="Proteomes" id="UP000000724">
    <property type="component" value="Contig Pc00c06"/>
</dbReference>
<evidence type="ECO:0000256" key="1">
    <source>
        <dbReference type="SAM" id="Coils"/>
    </source>
</evidence>
<evidence type="ECO:0000256" key="2">
    <source>
        <dbReference type="SAM" id="MobiDB-lite"/>
    </source>
</evidence>
<accession>B6GWE0</accession>
<gene>
    <name evidence="3" type="ORF">Pc06g01700</name>
    <name evidence="3" type="ORF">PCH_Pc06g01700</name>
</gene>
<protein>
    <submittedName>
        <fullName evidence="3">Uncharacterized protein</fullName>
    </submittedName>
</protein>
<name>B6GWE0_PENRW</name>
<dbReference type="VEuPathDB" id="FungiDB:PCH_Pc06g01700"/>
<dbReference type="EMBL" id="AM920421">
    <property type="protein sequence ID" value="CAP79163.1"/>
    <property type="molecule type" value="Genomic_DNA"/>
</dbReference>
<feature type="region of interest" description="Disordered" evidence="2">
    <location>
        <begin position="186"/>
        <end position="228"/>
    </location>
</feature>
<feature type="coiled-coil region" evidence="1">
    <location>
        <begin position="98"/>
        <end position="125"/>
    </location>
</feature>
<dbReference type="OrthoDB" id="4324196at2759"/>